<dbReference type="AlphaFoldDB" id="A0A803M5C7"/>
<organism evidence="6 7">
    <name type="scientific">Chenopodium quinoa</name>
    <name type="common">Quinoa</name>
    <dbReference type="NCBI Taxonomy" id="63459"/>
    <lineage>
        <taxon>Eukaryota</taxon>
        <taxon>Viridiplantae</taxon>
        <taxon>Streptophyta</taxon>
        <taxon>Embryophyta</taxon>
        <taxon>Tracheophyta</taxon>
        <taxon>Spermatophyta</taxon>
        <taxon>Magnoliopsida</taxon>
        <taxon>eudicotyledons</taxon>
        <taxon>Gunneridae</taxon>
        <taxon>Pentapetalae</taxon>
        <taxon>Caryophyllales</taxon>
        <taxon>Chenopodiaceae</taxon>
        <taxon>Chenopodioideae</taxon>
        <taxon>Atripliceae</taxon>
        <taxon>Chenopodium</taxon>
    </lineage>
</organism>
<dbReference type="GO" id="GO:0046872">
    <property type="term" value="F:metal ion binding"/>
    <property type="evidence" value="ECO:0007669"/>
    <property type="project" value="UniProtKB-KW"/>
</dbReference>
<keyword evidence="7" id="KW-1185">Reference proteome</keyword>
<feature type="domain" description="Survival protein SurE-like phosphatase/nucleotidase" evidence="5">
    <location>
        <begin position="60"/>
        <end position="124"/>
    </location>
</feature>
<dbReference type="PANTHER" id="PTHR30457:SF5">
    <property type="entry name" value="OS01G0709400 PROTEIN"/>
    <property type="match status" value="1"/>
</dbReference>
<dbReference type="Pfam" id="PF01975">
    <property type="entry name" value="SurE"/>
    <property type="match status" value="1"/>
</dbReference>
<accession>A0A803M5C7</accession>
<evidence type="ECO:0000259" key="5">
    <source>
        <dbReference type="Pfam" id="PF01975"/>
    </source>
</evidence>
<reference evidence="6" key="1">
    <citation type="journal article" date="2017" name="Nature">
        <title>The genome of Chenopodium quinoa.</title>
        <authorList>
            <person name="Jarvis D.E."/>
            <person name="Ho Y.S."/>
            <person name="Lightfoot D.J."/>
            <person name="Schmoeckel S.M."/>
            <person name="Li B."/>
            <person name="Borm T.J.A."/>
            <person name="Ohyanagi H."/>
            <person name="Mineta K."/>
            <person name="Michell C.T."/>
            <person name="Saber N."/>
            <person name="Kharbatia N.M."/>
            <person name="Rupper R.R."/>
            <person name="Sharp A.R."/>
            <person name="Dally N."/>
            <person name="Boughton B.A."/>
            <person name="Woo Y.H."/>
            <person name="Gao G."/>
            <person name="Schijlen E.G.W.M."/>
            <person name="Guo X."/>
            <person name="Momin A.A."/>
            <person name="Negrao S."/>
            <person name="Al-Babili S."/>
            <person name="Gehring C."/>
            <person name="Roessner U."/>
            <person name="Jung C."/>
            <person name="Murphy K."/>
            <person name="Arold S.T."/>
            <person name="Gojobori T."/>
            <person name="van der Linden C.G."/>
            <person name="van Loo E.N."/>
            <person name="Jellen E.N."/>
            <person name="Maughan P.J."/>
            <person name="Tester M."/>
        </authorList>
    </citation>
    <scope>NUCLEOTIDE SEQUENCE [LARGE SCALE GENOMIC DNA]</scope>
    <source>
        <strain evidence="6">cv. PI 614886</strain>
    </source>
</reference>
<evidence type="ECO:0000313" key="6">
    <source>
        <dbReference type="EnsemblPlants" id="AUR62023650-RA:cds"/>
    </source>
</evidence>
<keyword evidence="3" id="KW-0378">Hydrolase</keyword>
<keyword evidence="2" id="KW-0479">Metal-binding</keyword>
<dbReference type="Proteomes" id="UP000596660">
    <property type="component" value="Unplaced"/>
</dbReference>
<evidence type="ECO:0000256" key="4">
    <source>
        <dbReference type="SAM" id="MobiDB-lite"/>
    </source>
</evidence>
<dbReference type="EnsemblPlants" id="AUR62023650-RA">
    <property type="protein sequence ID" value="AUR62023650-RA:cds"/>
    <property type="gene ID" value="AUR62023650"/>
</dbReference>
<proteinExistence type="inferred from homology"/>
<comment type="similarity">
    <text evidence="1">Belongs to the SurE nucleotidase family.</text>
</comment>
<dbReference type="SUPFAM" id="SSF64167">
    <property type="entry name" value="SurE-like"/>
    <property type="match status" value="1"/>
</dbReference>
<evidence type="ECO:0000256" key="1">
    <source>
        <dbReference type="ARBA" id="ARBA00011062"/>
    </source>
</evidence>
<sequence>MTTSVKNNFMPPNFISNLNQALLRRKDVEQDESSKPTSSSSKSENVNLDVEDEDCTKPRILVTNGDGIESPGLTYLVEALAKEGLYNVFVNLKLLCDGRDKSTSGHGVTFGETIAISSVEMNGATAFEGFKVTKQSLWRPTLCWQATSVKRHPFMSNQPCLGFQLAQLGRDASAAGAARHLIGQKKNVKIELVGLAWKSKANHVVNKHFRLEVRNFLQDRLIRINKYNIK</sequence>
<dbReference type="Gramene" id="AUR62023650-RA">
    <property type="protein sequence ID" value="AUR62023650-RA:cds"/>
    <property type="gene ID" value="AUR62023650"/>
</dbReference>
<evidence type="ECO:0000313" key="7">
    <source>
        <dbReference type="Proteomes" id="UP000596660"/>
    </source>
</evidence>
<protein>
    <recommendedName>
        <fullName evidence="5">Survival protein SurE-like phosphatase/nucleotidase domain-containing protein</fullName>
    </recommendedName>
</protein>
<evidence type="ECO:0000256" key="2">
    <source>
        <dbReference type="ARBA" id="ARBA00022723"/>
    </source>
</evidence>
<evidence type="ECO:0000256" key="3">
    <source>
        <dbReference type="ARBA" id="ARBA00022801"/>
    </source>
</evidence>
<feature type="region of interest" description="Disordered" evidence="4">
    <location>
        <begin position="27"/>
        <end position="50"/>
    </location>
</feature>
<dbReference type="GO" id="GO:0008252">
    <property type="term" value="F:nucleotidase activity"/>
    <property type="evidence" value="ECO:0007669"/>
    <property type="project" value="InterPro"/>
</dbReference>
<reference evidence="6" key="2">
    <citation type="submission" date="2021-03" db="UniProtKB">
        <authorList>
            <consortium name="EnsemblPlants"/>
        </authorList>
    </citation>
    <scope>IDENTIFICATION</scope>
</reference>
<dbReference type="InterPro" id="IPR030048">
    <property type="entry name" value="SurE"/>
</dbReference>
<dbReference type="InterPro" id="IPR036523">
    <property type="entry name" value="SurE-like_sf"/>
</dbReference>
<name>A0A803M5C7_CHEQI</name>
<dbReference type="PANTHER" id="PTHR30457">
    <property type="entry name" value="5'-NUCLEOTIDASE SURE"/>
    <property type="match status" value="1"/>
</dbReference>
<dbReference type="Gene3D" id="3.40.1210.10">
    <property type="entry name" value="Survival protein SurE-like phosphatase/nucleotidase"/>
    <property type="match status" value="1"/>
</dbReference>
<dbReference type="InterPro" id="IPR002828">
    <property type="entry name" value="SurE-like_Pase/nucleotidase"/>
</dbReference>